<dbReference type="Proteomes" id="UP000269883">
    <property type="component" value="Chromosome"/>
</dbReference>
<keyword evidence="1" id="KW-0175">Coiled coil</keyword>
<dbReference type="KEGG" id="dfl:DFE_1707"/>
<evidence type="ECO:0000313" key="3">
    <source>
        <dbReference type="Proteomes" id="UP000269883"/>
    </source>
</evidence>
<proteinExistence type="predicted"/>
<dbReference type="EMBL" id="AP017378">
    <property type="protein sequence ID" value="BBD08433.1"/>
    <property type="molecule type" value="Genomic_DNA"/>
</dbReference>
<dbReference type="SUPFAM" id="SSF52540">
    <property type="entry name" value="P-loop containing nucleoside triphosphate hydrolases"/>
    <property type="match status" value="1"/>
</dbReference>
<sequence length="654" mass="74693">MKIEIGGWKSKNLRCPDIEVSLNHNGILAPISLIQMPNGTGKTTTLNLLRASMSGEAQSWDKNTILRYKRRDSDFSTGFFETTLLIDDRPLTFELTLDFQNETATYTTTSPGSGGITKGWNPPTQAHRFLTEKFVRLFVFDGEFADSLLDARQSEAENAIDALCQLYLLNEIENEAESIWKKATQNSSSKTTKGLNKWRNKASKIHDRIESIEKKLKKHNDSISENNARLIIIKTEMSKHTNNEEQNRILYFEKLELQEAAENKSKEIALELLSLIRTPHVLTKKFTNNLTSLKHQLDTLKLPSSTSKQFFIELLEEDECICGRPMDGKARSVVKKKAEQYLAEETSGFLNGLKQDIDQFLQPEGSSHNDFKTKLDELRLSIIHKKRVESETRAAHDAFIDSGGEELKILEEERKDLETKNEKTKKIIDEFQREPAETDDAKTNCLKSLERQYKEARKKVAEISDTLDLQSRTETLKKIARQALEKSRRYIREELTNECNSKLDVILSRSPLKIESIGESLKLKNQDGASVGQTLSVGYTFLTNLLHRGKHQFPLIVDSPANPISFEVRQEIGKIIPKLCKQFVAFTISPERAGFVTALEKNCEHGIHYMTIFGKSEGTQELLHDIDKYEHAQNDTCALVYGKQYFMQFDRDLE</sequence>
<feature type="coiled-coil region" evidence="1">
    <location>
        <begin position="400"/>
        <end position="466"/>
    </location>
</feature>
<feature type="coiled-coil region" evidence="1">
    <location>
        <begin position="195"/>
        <end position="229"/>
    </location>
</feature>
<dbReference type="RefSeq" id="WP_126378521.1">
    <property type="nucleotide sequence ID" value="NZ_AP017378.1"/>
</dbReference>
<organism evidence="2 3">
    <name type="scientific">Desulfovibrio ferrophilus</name>
    <dbReference type="NCBI Taxonomy" id="241368"/>
    <lineage>
        <taxon>Bacteria</taxon>
        <taxon>Pseudomonadati</taxon>
        <taxon>Thermodesulfobacteriota</taxon>
        <taxon>Desulfovibrionia</taxon>
        <taxon>Desulfovibrionales</taxon>
        <taxon>Desulfovibrionaceae</taxon>
        <taxon>Desulfovibrio</taxon>
    </lineage>
</organism>
<dbReference type="Gene3D" id="3.40.50.300">
    <property type="entry name" value="P-loop containing nucleotide triphosphate hydrolases"/>
    <property type="match status" value="2"/>
</dbReference>
<dbReference type="OrthoDB" id="9795626at2"/>
<gene>
    <name evidence="2" type="ORF">DFE_1707</name>
</gene>
<evidence type="ECO:0000313" key="2">
    <source>
        <dbReference type="EMBL" id="BBD08433.1"/>
    </source>
</evidence>
<dbReference type="InterPro" id="IPR027417">
    <property type="entry name" value="P-loop_NTPase"/>
</dbReference>
<name>A0A2Z6AZ16_9BACT</name>
<evidence type="ECO:0008006" key="4">
    <source>
        <dbReference type="Google" id="ProtNLM"/>
    </source>
</evidence>
<protein>
    <recommendedName>
        <fullName evidence="4">Rad50/SbcC-type AAA domain-containing protein</fullName>
    </recommendedName>
</protein>
<keyword evidence="3" id="KW-1185">Reference proteome</keyword>
<accession>A0A2Z6AZ16</accession>
<dbReference type="AlphaFoldDB" id="A0A2Z6AZ16"/>
<evidence type="ECO:0000256" key="1">
    <source>
        <dbReference type="SAM" id="Coils"/>
    </source>
</evidence>
<reference evidence="2 3" key="1">
    <citation type="journal article" date="2018" name="Sci. Adv.">
        <title>Multi-heme cytochromes provide a pathway for survival in energy-limited environments.</title>
        <authorList>
            <person name="Deng X."/>
            <person name="Dohmae N."/>
            <person name="Nealson K.H."/>
            <person name="Hashimoto K."/>
            <person name="Okamoto A."/>
        </authorList>
    </citation>
    <scope>NUCLEOTIDE SEQUENCE [LARGE SCALE GENOMIC DNA]</scope>
    <source>
        <strain evidence="2 3">IS5</strain>
    </source>
</reference>